<dbReference type="NCBIfam" id="TIGR04056">
    <property type="entry name" value="OMP_RagA_SusC"/>
    <property type="match status" value="1"/>
</dbReference>
<dbReference type="InterPro" id="IPR023996">
    <property type="entry name" value="TonB-dep_OMP_SusC/RagA"/>
</dbReference>
<dbReference type="InterPro" id="IPR012910">
    <property type="entry name" value="Plug_dom"/>
</dbReference>
<protein>
    <submittedName>
        <fullName evidence="13">TonB-dependent receptor</fullName>
    </submittedName>
</protein>
<dbReference type="InterPro" id="IPR037066">
    <property type="entry name" value="Plug_dom_sf"/>
</dbReference>
<evidence type="ECO:0000256" key="10">
    <source>
        <dbReference type="SAM" id="SignalP"/>
    </source>
</evidence>
<dbReference type="Gene3D" id="2.40.170.20">
    <property type="entry name" value="TonB-dependent receptor, beta-barrel domain"/>
    <property type="match status" value="1"/>
</dbReference>
<accession>A0ABU3BNL4</accession>
<dbReference type="InterPro" id="IPR008969">
    <property type="entry name" value="CarboxyPept-like_regulatory"/>
</dbReference>
<keyword evidence="10" id="KW-0732">Signal</keyword>
<evidence type="ECO:0000313" key="13">
    <source>
        <dbReference type="EMBL" id="MDT0630865.1"/>
    </source>
</evidence>
<dbReference type="Pfam" id="PF07715">
    <property type="entry name" value="Plug"/>
    <property type="match status" value="1"/>
</dbReference>
<evidence type="ECO:0000256" key="4">
    <source>
        <dbReference type="ARBA" id="ARBA00022692"/>
    </source>
</evidence>
<feature type="domain" description="TonB-dependent receptor-like beta-barrel" evidence="11">
    <location>
        <begin position="427"/>
        <end position="965"/>
    </location>
</feature>
<dbReference type="SUPFAM" id="SSF49464">
    <property type="entry name" value="Carboxypeptidase regulatory domain-like"/>
    <property type="match status" value="1"/>
</dbReference>
<dbReference type="NCBIfam" id="TIGR04057">
    <property type="entry name" value="SusC_RagA_signa"/>
    <property type="match status" value="1"/>
</dbReference>
<feature type="chain" id="PRO_5047297755" evidence="10">
    <location>
        <begin position="21"/>
        <end position="1016"/>
    </location>
</feature>
<evidence type="ECO:0000256" key="7">
    <source>
        <dbReference type="ARBA" id="ARBA00023237"/>
    </source>
</evidence>
<evidence type="ECO:0000256" key="1">
    <source>
        <dbReference type="ARBA" id="ARBA00004571"/>
    </source>
</evidence>
<evidence type="ECO:0000259" key="11">
    <source>
        <dbReference type="Pfam" id="PF00593"/>
    </source>
</evidence>
<dbReference type="InterPro" id="IPR023997">
    <property type="entry name" value="TonB-dep_OMP_SusC/RagA_CS"/>
</dbReference>
<keyword evidence="3 8" id="KW-1134">Transmembrane beta strand</keyword>
<gene>
    <name evidence="13" type="ORF">RM540_03815</name>
</gene>
<dbReference type="Pfam" id="PF13715">
    <property type="entry name" value="CarbopepD_reg_2"/>
    <property type="match status" value="1"/>
</dbReference>
<keyword evidence="7 8" id="KW-0998">Cell outer membrane</keyword>
<dbReference type="InterPro" id="IPR000531">
    <property type="entry name" value="Beta-barrel_TonB"/>
</dbReference>
<comment type="subcellular location">
    <subcellularLocation>
        <location evidence="1 8">Cell outer membrane</location>
        <topology evidence="1 8">Multi-pass membrane protein</topology>
    </subcellularLocation>
</comment>
<evidence type="ECO:0000256" key="2">
    <source>
        <dbReference type="ARBA" id="ARBA00022448"/>
    </source>
</evidence>
<feature type="signal peptide" evidence="10">
    <location>
        <begin position="1"/>
        <end position="20"/>
    </location>
</feature>
<dbReference type="PROSITE" id="PS52016">
    <property type="entry name" value="TONB_DEPENDENT_REC_3"/>
    <property type="match status" value="1"/>
</dbReference>
<dbReference type="Gene3D" id="2.170.130.10">
    <property type="entry name" value="TonB-dependent receptor, plug domain"/>
    <property type="match status" value="1"/>
</dbReference>
<keyword evidence="13" id="KW-0675">Receptor</keyword>
<dbReference type="EMBL" id="JAVRHT010000005">
    <property type="protein sequence ID" value="MDT0630865.1"/>
    <property type="molecule type" value="Genomic_DNA"/>
</dbReference>
<evidence type="ECO:0000256" key="9">
    <source>
        <dbReference type="RuleBase" id="RU003357"/>
    </source>
</evidence>
<keyword evidence="4 8" id="KW-0812">Transmembrane</keyword>
<organism evidence="13 14">
    <name type="scientific">Rubrivirga litoralis</name>
    <dbReference type="NCBI Taxonomy" id="3075598"/>
    <lineage>
        <taxon>Bacteria</taxon>
        <taxon>Pseudomonadati</taxon>
        <taxon>Rhodothermota</taxon>
        <taxon>Rhodothermia</taxon>
        <taxon>Rhodothermales</taxon>
        <taxon>Rubricoccaceae</taxon>
        <taxon>Rubrivirga</taxon>
    </lineage>
</organism>
<keyword evidence="5 9" id="KW-0798">TonB box</keyword>
<reference evidence="13 14" key="1">
    <citation type="submission" date="2023-09" db="EMBL/GenBank/DDBJ databases">
        <authorList>
            <person name="Rey-Velasco X."/>
        </authorList>
    </citation>
    <scope>NUCLEOTIDE SEQUENCE [LARGE SCALE GENOMIC DNA]</scope>
    <source>
        <strain evidence="13 14">F394</strain>
    </source>
</reference>
<evidence type="ECO:0000313" key="14">
    <source>
        <dbReference type="Proteomes" id="UP001267426"/>
    </source>
</evidence>
<dbReference type="Proteomes" id="UP001267426">
    <property type="component" value="Unassembled WGS sequence"/>
</dbReference>
<dbReference type="Pfam" id="PF00593">
    <property type="entry name" value="TonB_dep_Rec_b-barrel"/>
    <property type="match status" value="1"/>
</dbReference>
<evidence type="ECO:0000259" key="12">
    <source>
        <dbReference type="Pfam" id="PF07715"/>
    </source>
</evidence>
<dbReference type="InterPro" id="IPR036942">
    <property type="entry name" value="Beta-barrel_TonB_sf"/>
</dbReference>
<keyword evidence="2 8" id="KW-0813">Transport</keyword>
<dbReference type="InterPro" id="IPR039426">
    <property type="entry name" value="TonB-dep_rcpt-like"/>
</dbReference>
<evidence type="ECO:0000256" key="3">
    <source>
        <dbReference type="ARBA" id="ARBA00022452"/>
    </source>
</evidence>
<evidence type="ECO:0000256" key="8">
    <source>
        <dbReference type="PROSITE-ProRule" id="PRU01360"/>
    </source>
</evidence>
<name>A0ABU3BNL4_9BACT</name>
<evidence type="ECO:0000256" key="5">
    <source>
        <dbReference type="ARBA" id="ARBA00023077"/>
    </source>
</evidence>
<feature type="domain" description="TonB-dependent receptor plug" evidence="12">
    <location>
        <begin position="122"/>
        <end position="237"/>
    </location>
</feature>
<sequence>MKKALMIASLLIGAAAPVAAQSGTVEGVVVDARTGDTIPGANVVLEGTTTGASTGVDGTFSLSAPAGTYRLLASFVGYLPASQPVSIEEGQTRRVEVELDEDLLGLDEVFVVGFGTTSELALTGSVARVGERELEDAVVNSFEQVLQGRAAGVTVQANNGKLGQGLQIRVRGSASVSAGNGPLYVVDGIPVTTENLSTNGAATNPLAQLSPSDISSIEVLKDASASAIYGSRGSNGVVLITTKSGFDGRTQFTVDVRGSASQATRQVELLNAQEYTALLLEAAENSARLDPSYDYVGDVEGQFDFLSQGTDWRTAEVNSDWQDQAFQTGGGYQVDVSARGGSQNTQFFLSGSYSQEDGILIRDEYDRITGRLNLNHEVSDALSLGANLGLSRVLNNRISTDNSFATPVQIIAQPPISPITMSEGDLNENTLYFNTLLYNDNTRFAVTGYRNLGNVFGDLQIVPSLRFRSEFGVDVLDQNSDEYYNSRVAENTGAPQGLAVDTWDRVVNYTTNNYLTFEREVGADHGIEATTGITYQDVSLRNTSVTGERFPNDDFQQVDGAAQITAGTATETRYRFLGYFGRANYDFKDRYFLSASGRVDGSSRFGSENRYGFFPAVSGAWVLSDEPFFSGVPGVSFLKLRASYGITGNADISTGNIATNNFASLGLWSVASYGGTPGIIPIQVENPDLKWERTSQIDAGLDFAFFNNRVSGELDVYAKNTDDLLLFVNVPALTGYSAVLRNVGTLQNRGVELAFNARLVNTRRFSWTSTFNISANRNEITDLDGQVIEGGFINRAIEGEPIGVFFGYEYAGVDPDNGDALYFVNEGADPRATTNDPNEATRVVLGSPHPDFTGGLGNTVTAGGVELQMFWQFVSGNQIYDGGGRFKTANGDYYDNQLRDQLDRWQQPGDVTDVPEARLYFGNGTAESSRYLYDGSYVRLKTLSVAYNVPVRLLRNFSVQGARVYLVGTNLLTLTEYPWWDPEVNADYVAGNIGLGNEFYSAPQARSVSLGLQFTF</sequence>
<dbReference type="RefSeq" id="WP_311662201.1">
    <property type="nucleotide sequence ID" value="NZ_JAVRHT010000005.1"/>
</dbReference>
<evidence type="ECO:0000256" key="6">
    <source>
        <dbReference type="ARBA" id="ARBA00023136"/>
    </source>
</evidence>
<dbReference type="SUPFAM" id="SSF56935">
    <property type="entry name" value="Porins"/>
    <property type="match status" value="1"/>
</dbReference>
<dbReference type="Gene3D" id="2.60.40.1120">
    <property type="entry name" value="Carboxypeptidase-like, regulatory domain"/>
    <property type="match status" value="1"/>
</dbReference>
<proteinExistence type="inferred from homology"/>
<comment type="caution">
    <text evidence="13">The sequence shown here is derived from an EMBL/GenBank/DDBJ whole genome shotgun (WGS) entry which is preliminary data.</text>
</comment>
<comment type="similarity">
    <text evidence="8 9">Belongs to the TonB-dependent receptor family.</text>
</comment>
<keyword evidence="6 8" id="KW-0472">Membrane</keyword>
<keyword evidence="14" id="KW-1185">Reference proteome</keyword>